<gene>
    <name evidence="3" type="ORF">GA0070614_1853</name>
</gene>
<feature type="region of interest" description="Disordered" evidence="1">
    <location>
        <begin position="1"/>
        <end position="31"/>
    </location>
</feature>
<evidence type="ECO:0000313" key="4">
    <source>
        <dbReference type="Proteomes" id="UP000198215"/>
    </source>
</evidence>
<evidence type="ECO:0008006" key="5">
    <source>
        <dbReference type="Google" id="ProtNLM"/>
    </source>
</evidence>
<sequence length="170" mass="17503">MPGRGEAPPSADGVPTPPQGPGVAPPFAAPPTEGSRKRLWLGLGAGALALLICCGGGGTALVGLTVSSIQATEEQGEAITDAYYGALVRKEYGKAYDTLCDSAQRRESRREFARRVSDEPAVASYRIGDVDPNTLTVPVDVTFSGGGQDVQTVTLAPDQQTAGLEVCGVN</sequence>
<organism evidence="3 4">
    <name type="scientific">Micromonospora coxensis</name>
    <dbReference type="NCBI Taxonomy" id="356852"/>
    <lineage>
        <taxon>Bacteria</taxon>
        <taxon>Bacillati</taxon>
        <taxon>Actinomycetota</taxon>
        <taxon>Actinomycetes</taxon>
        <taxon>Micromonosporales</taxon>
        <taxon>Micromonosporaceae</taxon>
        <taxon>Micromonospora</taxon>
    </lineage>
</organism>
<feature type="transmembrane region" description="Helical" evidence="2">
    <location>
        <begin position="39"/>
        <end position="64"/>
    </location>
</feature>
<evidence type="ECO:0000256" key="1">
    <source>
        <dbReference type="SAM" id="MobiDB-lite"/>
    </source>
</evidence>
<evidence type="ECO:0000256" key="2">
    <source>
        <dbReference type="SAM" id="Phobius"/>
    </source>
</evidence>
<keyword evidence="2" id="KW-0472">Membrane</keyword>
<protein>
    <recommendedName>
        <fullName evidence="5">DUF4878 domain-containing protein</fullName>
    </recommendedName>
</protein>
<keyword evidence="2" id="KW-1133">Transmembrane helix</keyword>
<proteinExistence type="predicted"/>
<name>A0A1C5HVG6_9ACTN</name>
<keyword evidence="4" id="KW-1185">Reference proteome</keyword>
<accession>A0A1C5HVG6</accession>
<reference evidence="4" key="1">
    <citation type="submission" date="2016-06" db="EMBL/GenBank/DDBJ databases">
        <authorList>
            <person name="Varghese N."/>
            <person name="Submissions Spin"/>
        </authorList>
    </citation>
    <scope>NUCLEOTIDE SEQUENCE [LARGE SCALE GENOMIC DNA]</scope>
    <source>
        <strain evidence="4">DSM 45161</strain>
    </source>
</reference>
<keyword evidence="2" id="KW-0812">Transmembrane</keyword>
<evidence type="ECO:0000313" key="3">
    <source>
        <dbReference type="EMBL" id="SCG50045.1"/>
    </source>
</evidence>
<dbReference type="AlphaFoldDB" id="A0A1C5HVG6"/>
<feature type="compositionally biased region" description="Pro residues" evidence="1">
    <location>
        <begin position="15"/>
        <end position="29"/>
    </location>
</feature>
<dbReference type="Proteomes" id="UP000198215">
    <property type="component" value="Chromosome I"/>
</dbReference>
<dbReference type="EMBL" id="LT607753">
    <property type="protein sequence ID" value="SCG50045.1"/>
    <property type="molecule type" value="Genomic_DNA"/>
</dbReference>